<comment type="similarity">
    <text evidence="6">Belongs to the TDD superfamily. TSR3 family.</text>
</comment>
<keyword evidence="4 6" id="KW-0808">Transferase</keyword>
<evidence type="ECO:0000313" key="11">
    <source>
        <dbReference type="Proteomes" id="UP000662931"/>
    </source>
</evidence>
<dbReference type="GO" id="GO:1904047">
    <property type="term" value="F:S-adenosyl-L-methionine binding"/>
    <property type="evidence" value="ECO:0007669"/>
    <property type="project" value="UniProtKB-UniRule"/>
</dbReference>
<feature type="binding site" evidence="6">
    <location>
        <position position="58"/>
    </location>
    <ligand>
        <name>S-adenosyl-L-methionine</name>
        <dbReference type="ChEBI" id="CHEBI:59789"/>
    </ligand>
</feature>
<dbReference type="EMBL" id="CP064813">
    <property type="protein sequence ID" value="QPG75033.1"/>
    <property type="molecule type" value="Genomic_DNA"/>
</dbReference>
<dbReference type="GO" id="GO:0106388">
    <property type="term" value="F:rRNA small subunit aminocarboxypropyltransferase activity"/>
    <property type="evidence" value="ECO:0007669"/>
    <property type="project" value="UniProtKB-EC"/>
</dbReference>
<evidence type="ECO:0000256" key="5">
    <source>
        <dbReference type="ARBA" id="ARBA00022691"/>
    </source>
</evidence>
<dbReference type="InterPro" id="IPR022968">
    <property type="entry name" value="Tsr3-like"/>
</dbReference>
<keyword evidence="6" id="KW-0539">Nucleus</keyword>
<evidence type="ECO:0000259" key="8">
    <source>
        <dbReference type="Pfam" id="PF04034"/>
    </source>
</evidence>
<gene>
    <name evidence="6 10" type="primary">TSR3</name>
    <name evidence="10" type="ORF">FOA43_002373</name>
</gene>
<dbReference type="Pfam" id="PF04034">
    <property type="entry name" value="Ribo_biogen_C"/>
    <property type="match status" value="1"/>
</dbReference>
<dbReference type="GeneID" id="62195774"/>
<dbReference type="GO" id="GO:0000455">
    <property type="term" value="P:enzyme-directed rRNA pseudouridine synthesis"/>
    <property type="evidence" value="ECO:0007669"/>
    <property type="project" value="UniProtKB-UniRule"/>
</dbReference>
<dbReference type="InterPro" id="IPR007209">
    <property type="entry name" value="RNaseL-inhib-like_metal-bd_dom"/>
</dbReference>
<proteinExistence type="inferred from homology"/>
<evidence type="ECO:0000256" key="3">
    <source>
        <dbReference type="ARBA" id="ARBA00022552"/>
    </source>
</evidence>
<dbReference type="InterPro" id="IPR007177">
    <property type="entry name" value="Tsr3_C"/>
</dbReference>
<dbReference type="Pfam" id="PF04068">
    <property type="entry name" value="Fer4_RLI"/>
    <property type="match status" value="1"/>
</dbReference>
<dbReference type="PANTHER" id="PTHR20426">
    <property type="entry name" value="RIBOSOME BIOGENESIS PROTEIN TSR3 HOMOLOG"/>
    <property type="match status" value="1"/>
</dbReference>
<dbReference type="GO" id="GO:0005737">
    <property type="term" value="C:cytoplasm"/>
    <property type="evidence" value="ECO:0007669"/>
    <property type="project" value="UniProtKB-SubCell"/>
</dbReference>
<protein>
    <recommendedName>
        <fullName evidence="6">18S rRNA aminocarboxypropyltransferase</fullName>
        <ecNumber evidence="6">2.5.1.157</ecNumber>
    </recommendedName>
</protein>
<feature type="compositionally biased region" description="Basic and acidic residues" evidence="7">
    <location>
        <begin position="1"/>
        <end position="20"/>
    </location>
</feature>
<evidence type="ECO:0000313" key="10">
    <source>
        <dbReference type="EMBL" id="QPG75033.1"/>
    </source>
</evidence>
<comment type="catalytic activity">
    <reaction evidence="6">
        <text>N(1)-methylpseudouridine(1191) in yeast 18S rRNA + S-adenosyl-L-methionine = N(1)-methyl-N(3)-[(3S)-3-amino-3-carboxypropyl]pseudouridine(1191) in yeast 18S rRNA + S-methyl-5'-thioadenosine + H(+)</text>
        <dbReference type="Rhea" id="RHEA:63300"/>
        <dbReference type="Rhea" id="RHEA-COMP:13852"/>
        <dbReference type="Rhea" id="RHEA-COMP:16309"/>
        <dbReference type="ChEBI" id="CHEBI:15378"/>
        <dbReference type="ChEBI" id="CHEBI:17509"/>
        <dbReference type="ChEBI" id="CHEBI:59789"/>
        <dbReference type="ChEBI" id="CHEBI:74890"/>
        <dbReference type="ChEBI" id="CHEBI:146234"/>
    </reaction>
</comment>
<comment type="catalytic activity">
    <reaction evidence="6">
        <text>an N(1)-methylpseudouridine in rRNA + S-adenosyl-L-methionine = N(1)-methyl-N(3)-[(3S)-3-amino-3-carboxypropyl]pseudouridine in rRNA + S-methyl-5'-thioadenosine + H(+)</text>
        <dbReference type="Rhea" id="RHEA:63296"/>
        <dbReference type="Rhea" id="RHEA-COMP:11634"/>
        <dbReference type="Rhea" id="RHEA-COMP:16310"/>
        <dbReference type="ChEBI" id="CHEBI:15378"/>
        <dbReference type="ChEBI" id="CHEBI:17509"/>
        <dbReference type="ChEBI" id="CHEBI:59789"/>
        <dbReference type="ChEBI" id="CHEBI:74890"/>
        <dbReference type="ChEBI" id="CHEBI:146234"/>
        <dbReference type="EC" id="2.5.1.157"/>
    </reaction>
</comment>
<dbReference type="PANTHER" id="PTHR20426:SF0">
    <property type="entry name" value="18S RRNA AMINOCARBOXYPROPYLTRANSFERASE"/>
    <property type="match status" value="1"/>
</dbReference>
<feature type="domain" description="16S/18S rRNA aminocarboxypropyltransferase Tsr3 C-terminal" evidence="8">
    <location>
        <begin position="80"/>
        <end position="206"/>
    </location>
</feature>
<organism evidence="10 11">
    <name type="scientific">Eeniella nana</name>
    <name type="common">Yeast</name>
    <name type="synonym">Brettanomyces nanus</name>
    <dbReference type="NCBI Taxonomy" id="13502"/>
    <lineage>
        <taxon>Eukaryota</taxon>
        <taxon>Fungi</taxon>
        <taxon>Dikarya</taxon>
        <taxon>Ascomycota</taxon>
        <taxon>Saccharomycotina</taxon>
        <taxon>Pichiomycetes</taxon>
        <taxon>Pichiales</taxon>
        <taxon>Pichiaceae</taxon>
        <taxon>Brettanomyces</taxon>
    </lineage>
</organism>
<dbReference type="KEGG" id="bnn:FOA43_002373"/>
<keyword evidence="3 6" id="KW-0698">rRNA processing</keyword>
<dbReference type="NCBIfam" id="NF002621">
    <property type="entry name" value="PRK02287.1"/>
    <property type="match status" value="1"/>
</dbReference>
<feature type="domain" description="RNase L inhibitor RLI-like possible metal-binding" evidence="9">
    <location>
        <begin position="43"/>
        <end position="76"/>
    </location>
</feature>
<accession>A0A875S290</accession>
<comment type="function">
    <text evidence="6">Aminocarboxypropyltransferase that catalyzes the aminocarboxypropyl transfer on pseudouridine at position 1191 (Psi1191) in 18S rRNA. It constitutes the last step in biosynthesis of the hypermodified N1-methyl-N3-(3-amino-3-carboxypropyl) pseudouridine (m1acp3-Psi) conserved in eukaryotic 18S rRNA.</text>
</comment>
<dbReference type="RefSeq" id="XP_038778598.1">
    <property type="nucleotide sequence ID" value="XM_038922670.1"/>
</dbReference>
<keyword evidence="5 6" id="KW-0949">S-adenosyl-L-methionine</keyword>
<evidence type="ECO:0000256" key="2">
    <source>
        <dbReference type="ARBA" id="ARBA00022517"/>
    </source>
</evidence>
<name>A0A875S290_EENNA</name>
<evidence type="ECO:0000259" key="9">
    <source>
        <dbReference type="Pfam" id="PF04068"/>
    </source>
</evidence>
<feature type="region of interest" description="Disordered" evidence="7">
    <location>
        <begin position="1"/>
        <end position="34"/>
    </location>
</feature>
<dbReference type="HAMAP" id="MF_01116">
    <property type="entry name" value="TSR3"/>
    <property type="match status" value="1"/>
</dbReference>
<evidence type="ECO:0000256" key="4">
    <source>
        <dbReference type="ARBA" id="ARBA00022679"/>
    </source>
</evidence>
<evidence type="ECO:0000256" key="1">
    <source>
        <dbReference type="ARBA" id="ARBA00022490"/>
    </source>
</evidence>
<comment type="subcellular location">
    <subcellularLocation>
        <location evidence="6">Cytoplasm</location>
    </subcellularLocation>
    <subcellularLocation>
        <location evidence="6">Nucleus</location>
    </subcellularLocation>
</comment>
<dbReference type="Proteomes" id="UP000662931">
    <property type="component" value="Chromosome 2"/>
</dbReference>
<feature type="binding site" evidence="6">
    <location>
        <position position="129"/>
    </location>
    <ligand>
        <name>S-adenosyl-L-methionine</name>
        <dbReference type="ChEBI" id="CHEBI:59789"/>
    </ligand>
</feature>
<keyword evidence="2 6" id="KW-0690">Ribosome biogenesis</keyword>
<dbReference type="OrthoDB" id="10262062at2759"/>
<sequence length="266" mass="29955">MGKGKNKDKGDKPHHSDGHHHSVTHSRRQEVKHGGKKVDFPCKLAMWDFGHCDPKRCSGKKMERLGLIRDLRIGQKFHGVVVTPNATGVVCPDDEEIVLKNGIAVVECSWARLDEVPFNKIGGHNERLLPYLIAANPVNYGKPLRLNCVEAIAACLAIVGKEDWALDLLKHFSWGPVFLSVNKDILALYRKCTDQESVLKAQKDYLETVDKEREERRKHRGDIDVWEMGNPNHVEEDESDEEISALIDNDTPNTTQIITAVNNLSI</sequence>
<dbReference type="AlphaFoldDB" id="A0A875S290"/>
<feature type="binding site" evidence="6">
    <location>
        <position position="106"/>
    </location>
    <ligand>
        <name>S-adenosyl-L-methionine</name>
        <dbReference type="ChEBI" id="CHEBI:59789"/>
    </ligand>
</feature>
<dbReference type="GO" id="GO:0005634">
    <property type="term" value="C:nucleus"/>
    <property type="evidence" value="ECO:0007669"/>
    <property type="project" value="UniProtKB-SubCell"/>
</dbReference>
<keyword evidence="11" id="KW-1185">Reference proteome</keyword>
<comment type="caution">
    <text evidence="6">Lacks conserved residue(s) required for the propagation of feature annotation.</text>
</comment>
<reference evidence="10" key="1">
    <citation type="submission" date="2020-10" db="EMBL/GenBank/DDBJ databases">
        <authorList>
            <person name="Roach M.J.R."/>
        </authorList>
    </citation>
    <scope>NUCLEOTIDE SEQUENCE</scope>
    <source>
        <strain evidence="10">CBS 1945</strain>
    </source>
</reference>
<evidence type="ECO:0000256" key="7">
    <source>
        <dbReference type="SAM" id="MobiDB-lite"/>
    </source>
</evidence>
<keyword evidence="1 6" id="KW-0963">Cytoplasm</keyword>
<evidence type="ECO:0000256" key="6">
    <source>
        <dbReference type="HAMAP-Rule" id="MF_03146"/>
    </source>
</evidence>
<dbReference type="GO" id="GO:0030490">
    <property type="term" value="P:maturation of SSU-rRNA"/>
    <property type="evidence" value="ECO:0007669"/>
    <property type="project" value="TreeGrafter"/>
</dbReference>
<dbReference type="EC" id="2.5.1.157" evidence="6"/>